<dbReference type="EMBL" id="FOSN01000007">
    <property type="protein sequence ID" value="SFK41087.1"/>
    <property type="molecule type" value="Genomic_DNA"/>
</dbReference>
<keyword evidence="4" id="KW-1185">Reference proteome</keyword>
<feature type="chain" id="PRO_5011476038" evidence="2">
    <location>
        <begin position="22"/>
        <end position="428"/>
    </location>
</feature>
<dbReference type="Pfam" id="PF04185">
    <property type="entry name" value="Phosphoesterase"/>
    <property type="match status" value="1"/>
</dbReference>
<evidence type="ECO:0000313" key="3">
    <source>
        <dbReference type="EMBL" id="SFK41087.1"/>
    </source>
</evidence>
<evidence type="ECO:0000256" key="2">
    <source>
        <dbReference type="SAM" id="SignalP"/>
    </source>
</evidence>
<dbReference type="GO" id="GO:0016788">
    <property type="term" value="F:hydrolase activity, acting on ester bonds"/>
    <property type="evidence" value="ECO:0007669"/>
    <property type="project" value="InterPro"/>
</dbReference>
<dbReference type="PANTHER" id="PTHR31956">
    <property type="entry name" value="NON-SPECIFIC PHOSPHOLIPASE C4-RELATED"/>
    <property type="match status" value="1"/>
</dbReference>
<dbReference type="InterPro" id="IPR017850">
    <property type="entry name" value="Alkaline_phosphatase_core_sf"/>
</dbReference>
<dbReference type="STRING" id="1612308.SAMN05444581_107201"/>
<gene>
    <name evidence="3" type="ORF">SAMN05444581_107201</name>
</gene>
<keyword evidence="2" id="KW-0732">Signal</keyword>
<protein>
    <submittedName>
        <fullName evidence="3">Phosphoesterase family protein</fullName>
    </submittedName>
</protein>
<dbReference type="RefSeq" id="WP_175492561.1">
    <property type="nucleotide sequence ID" value="NZ_FOSN01000007.1"/>
</dbReference>
<keyword evidence="1" id="KW-0378">Hydrolase</keyword>
<dbReference type="AlphaFoldDB" id="A0A1I3ZAK7"/>
<feature type="signal peptide" evidence="2">
    <location>
        <begin position="1"/>
        <end position="21"/>
    </location>
</feature>
<organism evidence="3 4">
    <name type="scientific">Methylocapsa palsarum</name>
    <dbReference type="NCBI Taxonomy" id="1612308"/>
    <lineage>
        <taxon>Bacteria</taxon>
        <taxon>Pseudomonadati</taxon>
        <taxon>Pseudomonadota</taxon>
        <taxon>Alphaproteobacteria</taxon>
        <taxon>Hyphomicrobiales</taxon>
        <taxon>Beijerinckiaceae</taxon>
        <taxon>Methylocapsa</taxon>
    </lineage>
</organism>
<accession>A0A1I3ZAK7</accession>
<dbReference type="InterPro" id="IPR007312">
    <property type="entry name" value="Phosphoesterase"/>
</dbReference>
<sequence length="428" mass="45831">MKTAAKGLTLFMSLLGGAALAAEGPVPANIPRLDHVFLIIMENHGYDQIVGNPNAPFINTYAKRANSATNYFAVGHPSLTNYLEIVGGSNFGNLSDNYPDWHSVACQPNLKTGVVQTDNPATGVICPIHGSGADAAVTLFDATNEVEPPATSVTNIDGIHSIPVAKNISGKTIADQLVAAGRTWKSYQENLPLSGADGVNVSDGVYTNKTDFTQIKPALTPPLTSSSLVYLYAVKHNPFAYFKNIQDGANSKLSLAQIADFDGPHGLYADLGSGEVPSFSLIAPNQCNDQHGRGNAGAFCNYDPSDKGTQDGLNPALIYRGDVEVERLVKTIHKSTSWREGRNAIVVVWDENDYSATPNVNKVLLIVETNYGVRHHTNTAFNTHFSLLKTIEGGFGLPCLNHACDPGVLVLSDLFAVSHDWDHDGDND</sequence>
<evidence type="ECO:0000256" key="1">
    <source>
        <dbReference type="ARBA" id="ARBA00022801"/>
    </source>
</evidence>
<dbReference type="Gene3D" id="3.40.720.10">
    <property type="entry name" value="Alkaline Phosphatase, subunit A"/>
    <property type="match status" value="1"/>
</dbReference>
<name>A0A1I3ZAK7_9HYPH</name>
<dbReference type="GO" id="GO:0009395">
    <property type="term" value="P:phospholipid catabolic process"/>
    <property type="evidence" value="ECO:0007669"/>
    <property type="project" value="TreeGrafter"/>
</dbReference>
<proteinExistence type="predicted"/>
<evidence type="ECO:0000313" key="4">
    <source>
        <dbReference type="Proteomes" id="UP000198755"/>
    </source>
</evidence>
<dbReference type="PANTHER" id="PTHR31956:SF8">
    <property type="entry name" value="ACID PHOSPHATASE PHOA (AFU_ORTHOLOGUE AFUA_1G03570)"/>
    <property type="match status" value="1"/>
</dbReference>
<dbReference type="Proteomes" id="UP000198755">
    <property type="component" value="Unassembled WGS sequence"/>
</dbReference>
<reference evidence="3 4" key="1">
    <citation type="submission" date="2016-10" db="EMBL/GenBank/DDBJ databases">
        <authorList>
            <person name="de Groot N.N."/>
        </authorList>
    </citation>
    <scope>NUCLEOTIDE SEQUENCE [LARGE SCALE GENOMIC DNA]</scope>
    <source>
        <strain evidence="3 4">NE2</strain>
    </source>
</reference>